<reference evidence="3" key="1">
    <citation type="submission" date="2022-11" db="UniProtKB">
        <authorList>
            <consortium name="WormBaseParasite"/>
        </authorList>
    </citation>
    <scope>IDENTIFICATION</scope>
</reference>
<dbReference type="WBParaSite" id="Gr19_v10_g10302.t1">
    <property type="protein sequence ID" value="Gr19_v10_g10302.t1"/>
    <property type="gene ID" value="Gr19_v10_g10302"/>
</dbReference>
<sequence>MNYSRLRSWAGGRHSLDEWNVPWHRTFYRELQRLLLLLLMSVGRQNNAEDNGRGQEASSCAQGGSDQSSQSSTNFRFFSLSLTQFGVGGGHGESFLPGRARLLKKAAKKFRKAKCSGCNGRSLKMQ</sequence>
<evidence type="ECO:0000313" key="2">
    <source>
        <dbReference type="Proteomes" id="UP000887572"/>
    </source>
</evidence>
<proteinExistence type="predicted"/>
<protein>
    <submittedName>
        <fullName evidence="3">Uncharacterized protein</fullName>
    </submittedName>
</protein>
<feature type="compositionally biased region" description="Low complexity" evidence="1">
    <location>
        <begin position="57"/>
        <end position="72"/>
    </location>
</feature>
<evidence type="ECO:0000256" key="1">
    <source>
        <dbReference type="SAM" id="MobiDB-lite"/>
    </source>
</evidence>
<name>A0A914GQQ0_GLORO</name>
<accession>A0A914GQQ0</accession>
<evidence type="ECO:0000313" key="3">
    <source>
        <dbReference type="WBParaSite" id="Gr19_v10_g10302.t1"/>
    </source>
</evidence>
<keyword evidence="2" id="KW-1185">Reference proteome</keyword>
<dbReference type="AlphaFoldDB" id="A0A914GQQ0"/>
<feature type="region of interest" description="Disordered" evidence="1">
    <location>
        <begin position="47"/>
        <end position="72"/>
    </location>
</feature>
<organism evidence="2 3">
    <name type="scientific">Globodera rostochiensis</name>
    <name type="common">Golden nematode worm</name>
    <name type="synonym">Heterodera rostochiensis</name>
    <dbReference type="NCBI Taxonomy" id="31243"/>
    <lineage>
        <taxon>Eukaryota</taxon>
        <taxon>Metazoa</taxon>
        <taxon>Ecdysozoa</taxon>
        <taxon>Nematoda</taxon>
        <taxon>Chromadorea</taxon>
        <taxon>Rhabditida</taxon>
        <taxon>Tylenchina</taxon>
        <taxon>Tylenchomorpha</taxon>
        <taxon>Tylenchoidea</taxon>
        <taxon>Heteroderidae</taxon>
        <taxon>Heteroderinae</taxon>
        <taxon>Globodera</taxon>
    </lineage>
</organism>
<dbReference type="Proteomes" id="UP000887572">
    <property type="component" value="Unplaced"/>
</dbReference>